<evidence type="ECO:0000313" key="2">
    <source>
        <dbReference type="Proteomes" id="UP001056681"/>
    </source>
</evidence>
<dbReference type="InterPro" id="IPR041492">
    <property type="entry name" value="HAD_2"/>
</dbReference>
<dbReference type="InterPro" id="IPR023198">
    <property type="entry name" value="PGP-like_dom2"/>
</dbReference>
<organism evidence="1 2">
    <name type="scientific">Luteibacter flocculans</name>
    <dbReference type="NCBI Taxonomy" id="2780091"/>
    <lineage>
        <taxon>Bacteria</taxon>
        <taxon>Pseudomonadati</taxon>
        <taxon>Pseudomonadota</taxon>
        <taxon>Gammaproteobacteria</taxon>
        <taxon>Lysobacterales</taxon>
        <taxon>Rhodanobacteraceae</taxon>
        <taxon>Luteibacter</taxon>
    </lineage>
</organism>
<accession>A0ABY4SYP4</accession>
<dbReference type="Pfam" id="PF13419">
    <property type="entry name" value="HAD_2"/>
    <property type="match status" value="1"/>
</dbReference>
<dbReference type="InterPro" id="IPR023214">
    <property type="entry name" value="HAD_sf"/>
</dbReference>
<dbReference type="EMBL" id="CP063231">
    <property type="protein sequence ID" value="URL57827.1"/>
    <property type="molecule type" value="Genomic_DNA"/>
</dbReference>
<proteinExistence type="predicted"/>
<dbReference type="PANTHER" id="PTHR43434:SF20">
    <property type="entry name" value="5'-NUCLEOTIDASE"/>
    <property type="match status" value="1"/>
</dbReference>
<protein>
    <submittedName>
        <fullName evidence="1">HAD hydrolase-like protein</fullName>
    </submittedName>
</protein>
<dbReference type="InterPro" id="IPR036412">
    <property type="entry name" value="HAD-like_sf"/>
</dbReference>
<evidence type="ECO:0000313" key="1">
    <source>
        <dbReference type="EMBL" id="URL57827.1"/>
    </source>
</evidence>
<reference evidence="1" key="1">
    <citation type="submission" date="2020-10" db="EMBL/GenBank/DDBJ databases">
        <title>Whole-genome sequence of Luteibacter sp. EIF3.</title>
        <authorList>
            <person name="Friedrich I."/>
            <person name="Hertel R."/>
            <person name="Daniel R."/>
        </authorList>
    </citation>
    <scope>NUCLEOTIDE SEQUENCE</scope>
    <source>
        <strain evidence="1">EIF3</strain>
    </source>
</reference>
<dbReference type="InterPro" id="IPR050155">
    <property type="entry name" value="HAD-like_hydrolase_sf"/>
</dbReference>
<keyword evidence="2" id="KW-1185">Reference proteome</keyword>
<dbReference type="Gene3D" id="1.10.150.240">
    <property type="entry name" value="Putative phosphatase, domain 2"/>
    <property type="match status" value="1"/>
</dbReference>
<name>A0ABY4SYP4_9GAMM</name>
<gene>
    <name evidence="1" type="ORF">IM816_14585</name>
</gene>
<dbReference type="SUPFAM" id="SSF56784">
    <property type="entry name" value="HAD-like"/>
    <property type="match status" value="1"/>
</dbReference>
<dbReference type="Gene3D" id="3.40.50.1000">
    <property type="entry name" value="HAD superfamily/HAD-like"/>
    <property type="match status" value="1"/>
</dbReference>
<dbReference type="PANTHER" id="PTHR43434">
    <property type="entry name" value="PHOSPHOGLYCOLATE PHOSPHATASE"/>
    <property type="match status" value="1"/>
</dbReference>
<dbReference type="Proteomes" id="UP001056681">
    <property type="component" value="Chromosome"/>
</dbReference>
<dbReference type="RefSeq" id="WP_250338636.1">
    <property type="nucleotide sequence ID" value="NZ_CP063231.1"/>
</dbReference>
<sequence>MLILFDLDGTLIDSELGILAGVRHSLASVGAEAPDDAVLRSWIGPPLRVSFGQVLDGDSERVEAAVAAYSQRFREVGWSEHTVYDGVPELIATLADAGHRLAVVTSKVRAHAEPILAHLPFGAAFERIYAPGPASAHSEKAEMIAAALADFGHPTEETIMVGDRRFDMEGAVANDVRGIGVLWGFGDREELEASGAWKLVQAPEEIALLAAEVLAG</sequence>